<dbReference type="EMBL" id="JBJYXY010000001">
    <property type="protein sequence ID" value="MFN2977227.1"/>
    <property type="molecule type" value="Genomic_DNA"/>
</dbReference>
<sequence length="347" mass="37812">MPAAHSCTAAGLAALALSIAAINAQAQSRIPATSPCAAIPHADHPSAYLTNGAVDLVLYLPDATNGYYRSSRFDWSGIIACASYRGRTYFGEWFNQYDPMTNDAVTGPAEEFRAADGMELGYAEAGATGEFIKPGVGVLQRVGDVPYRFGTVYPIVDHGTWTTKVTQRSVTFTQVLRSKLGYSYRYTKTVELDPRQPIFRLRHTLVNLGQKDITTQIYNHDFFMLDHATTGPQDVVKLGFAPTFDPATPSALRVQGNTIQFLATPDAAHVAQGAFSGFAGTPGEYRVQVTNTETKTAILQTSDSPVTKAYFWSTAKTICPELYTSIHVPVGGQQDWSIRYELQAGDK</sequence>
<keyword evidence="1" id="KW-0732">Signal</keyword>
<dbReference type="Gene3D" id="2.70.98.10">
    <property type="match status" value="1"/>
</dbReference>
<feature type="chain" id="PRO_5047228989" evidence="1">
    <location>
        <begin position="27"/>
        <end position="347"/>
    </location>
</feature>
<evidence type="ECO:0000256" key="1">
    <source>
        <dbReference type="SAM" id="SignalP"/>
    </source>
</evidence>
<protein>
    <submittedName>
        <fullName evidence="2">Uncharacterized protein</fullName>
    </submittedName>
</protein>
<dbReference type="InterPro" id="IPR014718">
    <property type="entry name" value="GH-type_carb-bd"/>
</dbReference>
<evidence type="ECO:0000313" key="2">
    <source>
        <dbReference type="EMBL" id="MFN2977227.1"/>
    </source>
</evidence>
<keyword evidence="3" id="KW-1185">Reference proteome</keyword>
<gene>
    <name evidence="2" type="ORF">ACK2TP_15765</name>
</gene>
<proteinExistence type="predicted"/>
<dbReference type="RefSeq" id="WP_263414603.1">
    <property type="nucleotide sequence ID" value="NZ_BAABBH010000001.1"/>
</dbReference>
<name>A0ABW9KQ53_9BACT</name>
<evidence type="ECO:0000313" key="3">
    <source>
        <dbReference type="Proteomes" id="UP001634747"/>
    </source>
</evidence>
<dbReference type="Proteomes" id="UP001634747">
    <property type="component" value="Unassembled WGS sequence"/>
</dbReference>
<reference evidence="2 3" key="1">
    <citation type="submission" date="2024-12" db="EMBL/GenBank/DDBJ databases">
        <authorList>
            <person name="Lee Y."/>
        </authorList>
    </citation>
    <scope>NUCLEOTIDE SEQUENCE [LARGE SCALE GENOMIC DNA]</scope>
    <source>
        <strain evidence="2 3">03SUJ4</strain>
    </source>
</reference>
<organism evidence="2 3">
    <name type="scientific">Terriglobus aquaticus</name>
    <dbReference type="NCBI Taxonomy" id="940139"/>
    <lineage>
        <taxon>Bacteria</taxon>
        <taxon>Pseudomonadati</taxon>
        <taxon>Acidobacteriota</taxon>
        <taxon>Terriglobia</taxon>
        <taxon>Terriglobales</taxon>
        <taxon>Acidobacteriaceae</taxon>
        <taxon>Terriglobus</taxon>
    </lineage>
</organism>
<comment type="caution">
    <text evidence="2">The sequence shown here is derived from an EMBL/GenBank/DDBJ whole genome shotgun (WGS) entry which is preliminary data.</text>
</comment>
<feature type="signal peptide" evidence="1">
    <location>
        <begin position="1"/>
        <end position="26"/>
    </location>
</feature>
<accession>A0ABW9KQ53</accession>